<dbReference type="SUPFAM" id="SSF49899">
    <property type="entry name" value="Concanavalin A-like lectins/glucanases"/>
    <property type="match status" value="1"/>
</dbReference>
<dbReference type="InParanoid" id="A0A1S3H4J0"/>
<evidence type="ECO:0000256" key="4">
    <source>
        <dbReference type="RuleBase" id="RU362110"/>
    </source>
</evidence>
<dbReference type="PANTHER" id="PTHR42800:SF3">
    <property type="entry name" value="GLYCOSYL HYDROLASE FAMILY 32 N-TERMINAL DOMAIN-CONTAINING PROTEIN"/>
    <property type="match status" value="1"/>
</dbReference>
<evidence type="ECO:0000256" key="2">
    <source>
        <dbReference type="ARBA" id="ARBA00022801"/>
    </source>
</evidence>
<keyword evidence="3 4" id="KW-0326">Glycosidase</keyword>
<feature type="chain" id="PRO_5010251808" evidence="5">
    <location>
        <begin position="27"/>
        <end position="537"/>
    </location>
</feature>
<dbReference type="InterPro" id="IPR013148">
    <property type="entry name" value="Glyco_hydro_32_N"/>
</dbReference>
<evidence type="ECO:0000256" key="1">
    <source>
        <dbReference type="ARBA" id="ARBA00009902"/>
    </source>
</evidence>
<dbReference type="InterPro" id="IPR013189">
    <property type="entry name" value="Glyco_hydro_32_C"/>
</dbReference>
<dbReference type="GO" id="GO:0004575">
    <property type="term" value="F:sucrose alpha-glucosidase activity"/>
    <property type="evidence" value="ECO:0007669"/>
    <property type="project" value="TreeGrafter"/>
</dbReference>
<reference evidence="9" key="1">
    <citation type="submission" date="2025-08" db="UniProtKB">
        <authorList>
            <consortium name="RefSeq"/>
        </authorList>
    </citation>
    <scope>IDENTIFICATION</scope>
    <source>
        <tissue evidence="9">Gonads</tissue>
    </source>
</reference>
<accession>A0A1S3H4J0</accession>
<dbReference type="STRING" id="7574.A0A1S3H4J0"/>
<dbReference type="Gene3D" id="2.60.120.560">
    <property type="entry name" value="Exo-inulinase, domain 1"/>
    <property type="match status" value="1"/>
</dbReference>
<dbReference type="SUPFAM" id="SSF75005">
    <property type="entry name" value="Arabinanase/levansucrase/invertase"/>
    <property type="match status" value="1"/>
</dbReference>
<keyword evidence="5" id="KW-0732">Signal</keyword>
<evidence type="ECO:0000259" key="7">
    <source>
        <dbReference type="Pfam" id="PF08244"/>
    </source>
</evidence>
<evidence type="ECO:0000313" key="8">
    <source>
        <dbReference type="Proteomes" id="UP000085678"/>
    </source>
</evidence>
<dbReference type="AlphaFoldDB" id="A0A1S3H4J0"/>
<organism evidence="8 9">
    <name type="scientific">Lingula anatina</name>
    <name type="common">Brachiopod</name>
    <name type="synonym">Lingula unguis</name>
    <dbReference type="NCBI Taxonomy" id="7574"/>
    <lineage>
        <taxon>Eukaryota</taxon>
        <taxon>Metazoa</taxon>
        <taxon>Spiralia</taxon>
        <taxon>Lophotrochozoa</taxon>
        <taxon>Brachiopoda</taxon>
        <taxon>Linguliformea</taxon>
        <taxon>Lingulata</taxon>
        <taxon>Lingulida</taxon>
        <taxon>Linguloidea</taxon>
        <taxon>Lingulidae</taxon>
        <taxon>Lingula</taxon>
    </lineage>
</organism>
<feature type="signal peptide" evidence="5">
    <location>
        <begin position="1"/>
        <end position="26"/>
    </location>
</feature>
<dbReference type="PANTHER" id="PTHR42800">
    <property type="entry name" value="EXOINULINASE INUD (AFU_ORTHOLOGUE AFUA_5G00480)"/>
    <property type="match status" value="1"/>
</dbReference>
<evidence type="ECO:0000256" key="5">
    <source>
        <dbReference type="SAM" id="SignalP"/>
    </source>
</evidence>
<dbReference type="Gene3D" id="2.115.10.20">
    <property type="entry name" value="Glycosyl hydrolase domain, family 43"/>
    <property type="match status" value="1"/>
</dbReference>
<comment type="similarity">
    <text evidence="1 4">Belongs to the glycosyl hydrolase 32 family.</text>
</comment>
<dbReference type="Pfam" id="PF08244">
    <property type="entry name" value="Glyco_hydro_32C"/>
    <property type="match status" value="1"/>
</dbReference>
<dbReference type="GO" id="GO:0005737">
    <property type="term" value="C:cytoplasm"/>
    <property type="evidence" value="ECO:0007669"/>
    <property type="project" value="TreeGrafter"/>
</dbReference>
<keyword evidence="2 4" id="KW-0378">Hydrolase</keyword>
<name>A0A1S3H4J0_LINAN</name>
<gene>
    <name evidence="9" type="primary">LOC106151366</name>
</gene>
<dbReference type="Proteomes" id="UP000085678">
    <property type="component" value="Unplaced"/>
</dbReference>
<evidence type="ECO:0000259" key="6">
    <source>
        <dbReference type="Pfam" id="PF00251"/>
    </source>
</evidence>
<evidence type="ECO:0000313" key="9">
    <source>
        <dbReference type="RefSeq" id="XP_013380054.1"/>
    </source>
</evidence>
<dbReference type="RefSeq" id="XP_013380054.1">
    <property type="nucleotide sequence ID" value="XM_013524600.1"/>
</dbReference>
<dbReference type="KEGG" id="lak:106151366"/>
<dbReference type="SMART" id="SM00640">
    <property type="entry name" value="Glyco_32"/>
    <property type="match status" value="1"/>
</dbReference>
<protein>
    <submittedName>
        <fullName evidence="9">Uncharacterized protein LOC106151366</fullName>
    </submittedName>
</protein>
<dbReference type="InterPro" id="IPR023296">
    <property type="entry name" value="Glyco_hydro_beta-prop_sf"/>
</dbReference>
<dbReference type="Pfam" id="PF00251">
    <property type="entry name" value="Glyco_hydro_32N"/>
    <property type="match status" value="1"/>
</dbReference>
<feature type="domain" description="Glycosyl hydrolase family 32 C-terminal" evidence="7">
    <location>
        <begin position="368"/>
        <end position="510"/>
    </location>
</feature>
<dbReference type="OrthoDB" id="202537at2759"/>
<keyword evidence="8" id="KW-1185">Reference proteome</keyword>
<proteinExistence type="inferred from homology"/>
<evidence type="ECO:0000256" key="3">
    <source>
        <dbReference type="ARBA" id="ARBA00023295"/>
    </source>
</evidence>
<feature type="domain" description="Glycosyl hydrolase family 32 N-terminal" evidence="6">
    <location>
        <begin position="42"/>
        <end position="352"/>
    </location>
</feature>
<dbReference type="GO" id="GO:0005987">
    <property type="term" value="P:sucrose catabolic process"/>
    <property type="evidence" value="ECO:0007669"/>
    <property type="project" value="TreeGrafter"/>
</dbReference>
<sequence length="537" mass="61562">MIRDVHKGKIKVHLTLLLMWMRMASGENAPPQYREKWRPQYHYTPPKNFMNDPSGLVAFDGLYHLFYIYDPSAIGPVQYSSWGHAVSTDLVHWETWPLALPETAGVLVFSGSAVADIHNTTGFCTNDTVALIAIFTGHHPASDLSGQGLAYSLDGGVKWTYYDRNPVLDVGTTHFRDPKVFWHEPTKRWVMAVAQAMGKNRAIRLFSSPDLKNWTYLSEKNQQGLIATNEVETPNLFELRVTVENTTKWVLAVITGKGSRPRRSVMYWIGNFDGKQFVPDDIKARFVDFGYDFQAFQTWNNYVDDRVLMIGWMCVWDYCGLVPTQPWKGAQSLVRELSLEREASAIILVQKPVKQMEKLRSALQLELDKTDTLTARKMFRTNKVRGRSLEIKVELKPHAKTKKVGFQIRSGEKEETIVCYDHFKEAVYIDRAKSGIIHKKMSLVDSANVVLQNGTLKLWIFLDWSSVEVFVNDGRQVITNLIFPQNDSSDEVDIFCLGHEAEVVSLKIYELNTTWEKYWNNNTWGQSDGEKRFKIGN</sequence>
<dbReference type="GeneID" id="106151366"/>
<dbReference type="InterPro" id="IPR013320">
    <property type="entry name" value="ConA-like_dom_sf"/>
</dbReference>
<dbReference type="CDD" id="cd18622">
    <property type="entry name" value="GH32_Inu-like"/>
    <property type="match status" value="1"/>
</dbReference>
<dbReference type="InterPro" id="IPR001362">
    <property type="entry name" value="Glyco_hydro_32"/>
</dbReference>